<keyword evidence="7 9" id="KW-0233">DNA recombination</keyword>
<dbReference type="PANTHER" id="PTHR42848">
    <property type="match status" value="1"/>
</dbReference>
<organism evidence="11 12">
    <name type="scientific">Sagittula salina</name>
    <dbReference type="NCBI Taxonomy" id="2820268"/>
    <lineage>
        <taxon>Bacteria</taxon>
        <taxon>Pseudomonadati</taxon>
        <taxon>Pseudomonadota</taxon>
        <taxon>Alphaproteobacteria</taxon>
        <taxon>Rhodobacterales</taxon>
        <taxon>Roseobacteraceae</taxon>
        <taxon>Sagittula</taxon>
    </lineage>
</organism>
<evidence type="ECO:0000256" key="8">
    <source>
        <dbReference type="ARBA" id="ARBA00023204"/>
    </source>
</evidence>
<dbReference type="Gene3D" id="1.10.8.60">
    <property type="match status" value="1"/>
</dbReference>
<feature type="binding site" evidence="9">
    <location>
        <position position="65"/>
    </location>
    <ligand>
        <name>ATP</name>
        <dbReference type="ChEBI" id="CHEBI:30616"/>
    </ligand>
</feature>
<dbReference type="SMART" id="SM00382">
    <property type="entry name" value="AAA"/>
    <property type="match status" value="1"/>
</dbReference>
<dbReference type="SUPFAM" id="SSF46785">
    <property type="entry name" value="Winged helix' DNA-binding domain"/>
    <property type="match status" value="1"/>
</dbReference>
<reference evidence="11" key="1">
    <citation type="submission" date="2021-03" db="EMBL/GenBank/DDBJ databases">
        <title>Sagittula salina sp. nov. strain M10.9X isolated from the marine waste.</title>
        <authorList>
            <person name="Satari L."/>
            <person name="Molina-Menor E."/>
            <person name="Vidal-Verdu A."/>
            <person name="Pascual J."/>
            <person name="Pereto J."/>
            <person name="Porcar M."/>
        </authorList>
    </citation>
    <scope>NUCLEOTIDE SEQUENCE</scope>
    <source>
        <strain evidence="11">M10.9X</strain>
    </source>
</reference>
<dbReference type="AlphaFoldDB" id="A0A940MLQ0"/>
<dbReference type="InterPro" id="IPR008823">
    <property type="entry name" value="RuvB_wg_C"/>
</dbReference>
<feature type="binding site" evidence="9">
    <location>
        <begin position="128"/>
        <end position="130"/>
    </location>
    <ligand>
        <name>ATP</name>
        <dbReference type="ChEBI" id="CHEBI:30616"/>
    </ligand>
</feature>
<comment type="caution">
    <text evidence="11">The sequence shown here is derived from an EMBL/GenBank/DDBJ whole genome shotgun (WGS) entry which is preliminary data.</text>
</comment>
<dbReference type="EC" id="3.6.4.-" evidence="9"/>
<evidence type="ECO:0000256" key="2">
    <source>
        <dbReference type="ARBA" id="ARBA00022741"/>
    </source>
</evidence>
<dbReference type="Pfam" id="PF17864">
    <property type="entry name" value="AAA_lid_4"/>
    <property type="match status" value="1"/>
</dbReference>
<dbReference type="InterPro" id="IPR036388">
    <property type="entry name" value="WH-like_DNA-bd_sf"/>
</dbReference>
<comment type="catalytic activity">
    <reaction evidence="9">
        <text>ATP + H2O = ADP + phosphate + H(+)</text>
        <dbReference type="Rhea" id="RHEA:13065"/>
        <dbReference type="ChEBI" id="CHEBI:15377"/>
        <dbReference type="ChEBI" id="CHEBI:15378"/>
        <dbReference type="ChEBI" id="CHEBI:30616"/>
        <dbReference type="ChEBI" id="CHEBI:43474"/>
        <dbReference type="ChEBI" id="CHEBI:456216"/>
    </reaction>
</comment>
<evidence type="ECO:0000256" key="7">
    <source>
        <dbReference type="ARBA" id="ARBA00023172"/>
    </source>
</evidence>
<dbReference type="EMBL" id="JAGISH010000008">
    <property type="protein sequence ID" value="MBP0483806.1"/>
    <property type="molecule type" value="Genomic_DNA"/>
</dbReference>
<evidence type="ECO:0000256" key="1">
    <source>
        <dbReference type="ARBA" id="ARBA00022490"/>
    </source>
</evidence>
<comment type="caution">
    <text evidence="9">Lacks conserved residue(s) required for the propagation of feature annotation.</text>
</comment>
<dbReference type="GO" id="GO:0005524">
    <property type="term" value="F:ATP binding"/>
    <property type="evidence" value="ECO:0007669"/>
    <property type="project" value="UniProtKB-UniRule"/>
</dbReference>
<dbReference type="GO" id="GO:0048476">
    <property type="term" value="C:Holliday junction resolvase complex"/>
    <property type="evidence" value="ECO:0007669"/>
    <property type="project" value="UniProtKB-UniRule"/>
</dbReference>
<feature type="binding site" evidence="9">
    <location>
        <position position="62"/>
    </location>
    <ligand>
        <name>ATP</name>
        <dbReference type="ChEBI" id="CHEBI:30616"/>
    </ligand>
</feature>
<feature type="binding site" evidence="9">
    <location>
        <position position="181"/>
    </location>
    <ligand>
        <name>ATP</name>
        <dbReference type="ChEBI" id="CHEBI:30616"/>
    </ligand>
</feature>
<dbReference type="HAMAP" id="MF_00016">
    <property type="entry name" value="DNA_HJ_migration_RuvB"/>
    <property type="match status" value="1"/>
</dbReference>
<evidence type="ECO:0000256" key="6">
    <source>
        <dbReference type="ARBA" id="ARBA00023125"/>
    </source>
</evidence>
<dbReference type="GO" id="GO:0000400">
    <property type="term" value="F:four-way junction DNA binding"/>
    <property type="evidence" value="ECO:0007669"/>
    <property type="project" value="UniProtKB-UniRule"/>
</dbReference>
<feature type="binding site" evidence="9">
    <location>
        <position position="291"/>
    </location>
    <ligand>
        <name>DNA</name>
        <dbReference type="ChEBI" id="CHEBI:16991"/>
    </ligand>
</feature>
<dbReference type="GO" id="GO:0009378">
    <property type="term" value="F:four-way junction helicase activity"/>
    <property type="evidence" value="ECO:0007669"/>
    <property type="project" value="InterPro"/>
</dbReference>
<dbReference type="RefSeq" id="WP_209361745.1">
    <property type="nucleotide sequence ID" value="NZ_JAGISH010000008.1"/>
</dbReference>
<keyword evidence="12" id="KW-1185">Reference proteome</keyword>
<dbReference type="GO" id="GO:0006281">
    <property type="term" value="P:DNA repair"/>
    <property type="evidence" value="ECO:0007669"/>
    <property type="project" value="UniProtKB-UniRule"/>
</dbReference>
<dbReference type="GO" id="GO:0016787">
    <property type="term" value="F:hydrolase activity"/>
    <property type="evidence" value="ECO:0007669"/>
    <property type="project" value="UniProtKB-KW"/>
</dbReference>
<comment type="similarity">
    <text evidence="9">Belongs to the RuvB family.</text>
</comment>
<feature type="binding site" evidence="9">
    <location>
        <position position="171"/>
    </location>
    <ligand>
        <name>ATP</name>
        <dbReference type="ChEBI" id="CHEBI:30616"/>
    </ligand>
</feature>
<dbReference type="Proteomes" id="UP000675940">
    <property type="component" value="Unassembled WGS sequence"/>
</dbReference>
<dbReference type="GO" id="GO:0006310">
    <property type="term" value="P:DNA recombination"/>
    <property type="evidence" value="ECO:0007669"/>
    <property type="project" value="UniProtKB-UniRule"/>
</dbReference>
<feature type="binding site" evidence="9">
    <location>
        <position position="218"/>
    </location>
    <ligand>
        <name>ATP</name>
        <dbReference type="ChEBI" id="CHEBI:30616"/>
    </ligand>
</feature>
<name>A0A940MLQ0_9RHOB</name>
<dbReference type="Gene3D" id="1.10.10.10">
    <property type="entry name" value="Winged helix-like DNA-binding domain superfamily/Winged helix DNA-binding domain"/>
    <property type="match status" value="1"/>
</dbReference>
<dbReference type="InterPro" id="IPR041445">
    <property type="entry name" value="AAA_lid_4"/>
</dbReference>
<evidence type="ECO:0000256" key="5">
    <source>
        <dbReference type="ARBA" id="ARBA00022840"/>
    </source>
</evidence>
<dbReference type="SUPFAM" id="SSF52540">
    <property type="entry name" value="P-loop containing nucleoside triphosphate hydrolases"/>
    <property type="match status" value="1"/>
</dbReference>
<proteinExistence type="inferred from homology"/>
<protein>
    <recommendedName>
        <fullName evidence="9">Holliday junction branch migration complex subunit RuvB</fullName>
        <ecNumber evidence="9">3.6.4.-</ecNumber>
    </recommendedName>
</protein>
<feature type="binding site" evidence="9">
    <location>
        <position position="21"/>
    </location>
    <ligand>
        <name>ATP</name>
        <dbReference type="ChEBI" id="CHEBI:30616"/>
    </ligand>
</feature>
<dbReference type="InterPro" id="IPR027417">
    <property type="entry name" value="P-loop_NTPase"/>
</dbReference>
<feature type="binding site" evidence="9">
    <location>
        <position position="67"/>
    </location>
    <ligand>
        <name>ATP</name>
        <dbReference type="ChEBI" id="CHEBI:30616"/>
    </ligand>
</feature>
<accession>A0A940MLQ0</accession>
<keyword evidence="2 9" id="KW-0547">Nucleotide-binding</keyword>
<dbReference type="Gene3D" id="3.40.50.300">
    <property type="entry name" value="P-loop containing nucleotide triphosphate hydrolases"/>
    <property type="match status" value="1"/>
</dbReference>
<sequence>MGPDPTLRPEPLPEDRDRALRPQMLDDFVGQAEARANLRVFIESARTRGEAMDHTLFHGPPGLGKTTLAQIMARELGVGFRMTSGPVLAKAGDLAAILTNLEARDVLFIDEIHRMSAVVEEVLYPAMEDYELDLVIGEGPAARTVRIELQPFTLVGATTRLGLLQTPLRDRFGIPTRLNFYTIDELETIVAGNARKLGVRVEGDGALEIARRARGTPRIAGRLLRRVVDFAVVEGGGVVTRALADSSLTRLGVDALGLDGADRRYLQLIAQSYGGGPVGIETLSAALSESRDALEEVVEPYLLQQGLIQRTPRGRMLTQASWRHIGLEPPRAPGQGTLFDG</sequence>
<feature type="binding site" evidence="9">
    <location>
        <position position="66"/>
    </location>
    <ligand>
        <name>Mg(2+)</name>
        <dbReference type="ChEBI" id="CHEBI:18420"/>
    </ligand>
</feature>
<dbReference type="InterPro" id="IPR036390">
    <property type="entry name" value="WH_DNA-bd_sf"/>
</dbReference>
<evidence type="ECO:0000256" key="4">
    <source>
        <dbReference type="ARBA" id="ARBA00022801"/>
    </source>
</evidence>
<keyword evidence="3 9" id="KW-0227">DNA damage</keyword>
<comment type="function">
    <text evidence="9">The RuvA-RuvB-RuvC complex processes Holliday junction (HJ) DNA during genetic recombination and DNA repair, while the RuvA-RuvB complex plays an important role in the rescue of blocked DNA replication forks via replication fork reversal (RFR). RuvA specifically binds to HJ cruciform DNA, conferring on it an open structure. The RuvB hexamer acts as an ATP-dependent pump, pulling dsDNA into and through the RuvAB complex. RuvB forms 2 homohexamers on either side of HJ DNA bound by 1 or 2 RuvA tetramers; 4 subunits per hexamer contact DNA at a time. Coordinated motions by a converter formed by DNA-disengaged RuvB subunits stimulates ATP hydrolysis and nucleotide exchange. Immobilization of the converter enables RuvB to convert the ATP-contained energy into a lever motion, pulling 2 nucleotides of DNA out of the RuvA tetramer per ATP hydrolyzed, thus driving DNA branch migration. The RuvB motors rotate together with the DNA substrate, which together with the progressing nucleotide cycle form the mechanistic basis for DNA recombination by continuous HJ branch migration. Branch migration allows RuvC to scan DNA until it finds its consensus sequence, where it cleaves and resolves cruciform DNA.</text>
</comment>
<keyword evidence="4 9" id="KW-0378">Hydrolase</keyword>
<feature type="domain" description="AAA+ ATPase" evidence="10">
    <location>
        <begin position="51"/>
        <end position="184"/>
    </location>
</feature>
<evidence type="ECO:0000313" key="11">
    <source>
        <dbReference type="EMBL" id="MBP0483806.1"/>
    </source>
</evidence>
<dbReference type="NCBIfam" id="TIGR00635">
    <property type="entry name" value="ruvB"/>
    <property type="match status" value="1"/>
</dbReference>
<dbReference type="GO" id="GO:0005737">
    <property type="term" value="C:cytoplasm"/>
    <property type="evidence" value="ECO:0007669"/>
    <property type="project" value="UniProtKB-SubCell"/>
</dbReference>
<dbReference type="InterPro" id="IPR003593">
    <property type="entry name" value="AAA+_ATPase"/>
</dbReference>
<dbReference type="Pfam" id="PF05496">
    <property type="entry name" value="RuvB_N"/>
    <property type="match status" value="1"/>
</dbReference>
<evidence type="ECO:0000313" key="12">
    <source>
        <dbReference type="Proteomes" id="UP000675940"/>
    </source>
</evidence>
<feature type="binding site" evidence="9">
    <location>
        <position position="310"/>
    </location>
    <ligand>
        <name>DNA</name>
        <dbReference type="ChEBI" id="CHEBI:16991"/>
    </ligand>
</feature>
<dbReference type="NCBIfam" id="NF000868">
    <property type="entry name" value="PRK00080.1"/>
    <property type="match status" value="1"/>
</dbReference>
<dbReference type="InterPro" id="IPR008824">
    <property type="entry name" value="RuvB-like_N"/>
</dbReference>
<dbReference type="Pfam" id="PF05491">
    <property type="entry name" value="WHD_RuvB"/>
    <property type="match status" value="1"/>
</dbReference>
<dbReference type="CDD" id="cd00009">
    <property type="entry name" value="AAA"/>
    <property type="match status" value="1"/>
</dbReference>
<feature type="region of interest" description="Head domain (RuvB-H)" evidence="9">
    <location>
        <begin position="255"/>
        <end position="341"/>
    </location>
</feature>
<comment type="subcellular location">
    <subcellularLocation>
        <location evidence="9">Cytoplasm</location>
    </subcellularLocation>
</comment>
<dbReference type="InterPro" id="IPR004605">
    <property type="entry name" value="DNA_helicase_Holl-junc_RuvB"/>
</dbReference>
<feature type="binding site" evidence="9">
    <location>
        <position position="66"/>
    </location>
    <ligand>
        <name>ATP</name>
        <dbReference type="ChEBI" id="CHEBI:30616"/>
    </ligand>
</feature>
<dbReference type="PANTHER" id="PTHR42848:SF1">
    <property type="entry name" value="HOLLIDAY JUNCTION BRANCH MIGRATION COMPLEX SUBUNIT RUVB"/>
    <property type="match status" value="1"/>
</dbReference>
<comment type="domain">
    <text evidence="9">Has 3 domains, the large (RuvB-L) and small ATPase (RuvB-S) domains and the C-terminal head (RuvB-H) domain. The head domain binds DNA, while the ATPase domains jointly bind ATP, ADP or are empty depending on the state of the subunit in the translocation cycle. During a single DNA translocation step the structure of each domain remains the same, but their relative positions change.</text>
</comment>
<evidence type="ECO:0000259" key="10">
    <source>
        <dbReference type="SMART" id="SM00382"/>
    </source>
</evidence>
<keyword evidence="11" id="KW-0347">Helicase</keyword>
<keyword evidence="5 9" id="KW-0067">ATP-binding</keyword>
<keyword evidence="1 9" id="KW-0963">Cytoplasm</keyword>
<evidence type="ECO:0000256" key="9">
    <source>
        <dbReference type="HAMAP-Rule" id="MF_00016"/>
    </source>
</evidence>
<comment type="subunit">
    <text evidence="9">Homohexamer. Forms an RuvA(8)-RuvB(12)-Holliday junction (HJ) complex. HJ DNA is sandwiched between 2 RuvA tetramers; dsDNA enters through RuvA and exits via RuvB. An RuvB hexamer assembles on each DNA strand where it exits the tetramer. Each RuvB hexamer is contacted by two RuvA subunits (via domain III) on 2 adjacent RuvB subunits; this complex drives branch migration. In the full resolvosome a probable DNA-RuvA(4)-RuvB(12)-RuvC(2) complex forms which resolves the HJ.</text>
</comment>
<feature type="region of interest" description="Small ATPAse domain (RuvB-S)" evidence="9">
    <location>
        <begin position="182"/>
        <end position="252"/>
    </location>
</feature>
<keyword evidence="6 9" id="KW-0238">DNA-binding</keyword>
<feature type="binding site" evidence="9">
    <location>
        <position position="20"/>
    </location>
    <ligand>
        <name>ATP</name>
        <dbReference type="ChEBI" id="CHEBI:30616"/>
    </ligand>
</feature>
<feature type="binding site" evidence="9">
    <location>
        <position position="315"/>
    </location>
    <ligand>
        <name>DNA</name>
        <dbReference type="ChEBI" id="CHEBI:16991"/>
    </ligand>
</feature>
<evidence type="ECO:0000256" key="3">
    <source>
        <dbReference type="ARBA" id="ARBA00022763"/>
    </source>
</evidence>
<gene>
    <name evidence="9 11" type="primary">ruvB</name>
    <name evidence="11" type="ORF">J5474_15080</name>
</gene>
<keyword evidence="8 9" id="KW-0234">DNA repair</keyword>